<dbReference type="AlphaFoldDB" id="A0AAV7DRX0"/>
<dbReference type="InterPro" id="IPR044792">
    <property type="entry name" value="TAR1"/>
</dbReference>
<evidence type="ECO:0000313" key="2">
    <source>
        <dbReference type="EMBL" id="KAG9438805.1"/>
    </source>
</evidence>
<evidence type="ECO:0000313" key="3">
    <source>
        <dbReference type="Proteomes" id="UP000825729"/>
    </source>
</evidence>
<organism evidence="2 3">
    <name type="scientific">Aristolochia fimbriata</name>
    <name type="common">White veined hardy Dutchman's pipe vine</name>
    <dbReference type="NCBI Taxonomy" id="158543"/>
    <lineage>
        <taxon>Eukaryota</taxon>
        <taxon>Viridiplantae</taxon>
        <taxon>Streptophyta</taxon>
        <taxon>Embryophyta</taxon>
        <taxon>Tracheophyta</taxon>
        <taxon>Spermatophyta</taxon>
        <taxon>Magnoliopsida</taxon>
        <taxon>Magnoliidae</taxon>
        <taxon>Piperales</taxon>
        <taxon>Aristolochiaceae</taxon>
        <taxon>Aristolochia</taxon>
    </lineage>
</organism>
<dbReference type="PANTHER" id="PTHR47188:SF1">
    <property type="entry name" value="PROTEIN TAR1"/>
    <property type="match status" value="1"/>
</dbReference>
<feature type="compositionally biased region" description="Basic residues" evidence="1">
    <location>
        <begin position="393"/>
        <end position="402"/>
    </location>
</feature>
<dbReference type="PANTHER" id="PTHR47188">
    <property type="entry name" value="PROTEIN TAR1"/>
    <property type="match status" value="1"/>
</dbReference>
<proteinExistence type="predicted"/>
<keyword evidence="3" id="KW-1185">Reference proteome</keyword>
<evidence type="ECO:0000256" key="1">
    <source>
        <dbReference type="SAM" id="MobiDB-lite"/>
    </source>
</evidence>
<name>A0AAV7DRX0_ARIFI</name>
<feature type="region of interest" description="Disordered" evidence="1">
    <location>
        <begin position="54"/>
        <end position="79"/>
    </location>
</feature>
<dbReference type="Proteomes" id="UP000825729">
    <property type="component" value="Unassembled WGS sequence"/>
</dbReference>
<protein>
    <submittedName>
        <fullName evidence="2">Uncharacterized protein</fullName>
    </submittedName>
</protein>
<feature type="region of interest" description="Disordered" evidence="1">
    <location>
        <begin position="431"/>
        <end position="450"/>
    </location>
</feature>
<dbReference type="EMBL" id="JAINDJ010000010">
    <property type="protein sequence ID" value="KAG9438805.1"/>
    <property type="molecule type" value="Genomic_DNA"/>
</dbReference>
<reference evidence="2 3" key="1">
    <citation type="submission" date="2021-07" db="EMBL/GenBank/DDBJ databases">
        <title>The Aristolochia fimbriata genome: insights into angiosperm evolution, floral development and chemical biosynthesis.</title>
        <authorList>
            <person name="Jiao Y."/>
        </authorList>
    </citation>
    <scope>NUCLEOTIDE SEQUENCE [LARGE SCALE GENOMIC DNA]</scope>
    <source>
        <strain evidence="2">IBCAS-2021</strain>
        <tissue evidence="2">Leaf</tissue>
    </source>
</reference>
<accession>A0AAV7DRX0</accession>
<feature type="compositionally biased region" description="Basic residues" evidence="1">
    <location>
        <begin position="64"/>
        <end position="76"/>
    </location>
</feature>
<gene>
    <name evidence="2" type="ORF">H6P81_021210</name>
</gene>
<sequence>MSDSLVRVSRRVEWGARWPTPRARRCHEGTSVRSRATLLLVTETTIRWAGSSARLGRPADSAGRRRRSRRADRSRRPRDNDRWRIAAPIRFPPEFQALFDSFFQSPFHLSSQGTCSLSVSRRYLAFDGIYRLFGLHSQTTRLADKRRRDRVRAQRVVTLSGAPHSMGLAPVRPQRTLLQTTPTGEKPPILILGSSRSPPLLLGESFGCSHLTWGRIRARPPGHGGNCRQGSFQSQGLGHDFEPRRAREGGATTVAAGRPLGQNSMVRGILQFTPSIAISPRSSSMREPRYPLSRVVRLPCSRSDRQGFFFAWHRSPPKVVVRGVRPDRRWPLTLSPPGAGSLTPGEGIRRALRLAAAAAAGHRGAARSLGRAASRESTMILPQVQWTSQRYRAANRQRRRRSNTSPTIQSVGATGGVYKGQGRSQRELMTRATRNSSLKTNNCNDLSPSR</sequence>
<feature type="compositionally biased region" description="Polar residues" evidence="1">
    <location>
        <begin position="432"/>
        <end position="450"/>
    </location>
</feature>
<comment type="caution">
    <text evidence="2">The sequence shown here is derived from an EMBL/GenBank/DDBJ whole genome shotgun (WGS) entry which is preliminary data.</text>
</comment>
<feature type="region of interest" description="Disordered" evidence="1">
    <location>
        <begin position="390"/>
        <end position="425"/>
    </location>
</feature>
<dbReference type="GO" id="GO:0043457">
    <property type="term" value="P:regulation of cellular respiration"/>
    <property type="evidence" value="ECO:0007669"/>
    <property type="project" value="InterPro"/>
</dbReference>